<proteinExistence type="predicted"/>
<protein>
    <submittedName>
        <fullName evidence="2">Uncharacterized protein LOC105131208 isoform X2</fullName>
    </submittedName>
</protein>
<evidence type="ECO:0000313" key="2">
    <source>
        <dbReference type="EMBL" id="MBW95624.1"/>
    </source>
</evidence>
<name>A0A2P2JQ78_RHIMU</name>
<feature type="signal peptide" evidence="1">
    <location>
        <begin position="1"/>
        <end position="33"/>
    </location>
</feature>
<reference evidence="2" key="1">
    <citation type="submission" date="2018-02" db="EMBL/GenBank/DDBJ databases">
        <title>Rhizophora mucronata_Transcriptome.</title>
        <authorList>
            <person name="Meera S.P."/>
            <person name="Sreeshan A."/>
            <person name="Augustine A."/>
        </authorList>
    </citation>
    <scope>NUCLEOTIDE SEQUENCE</scope>
    <source>
        <tissue evidence="2">Leaf</tissue>
    </source>
</reference>
<dbReference type="EMBL" id="GGEC01015141">
    <property type="protein sequence ID" value="MBW95624.1"/>
    <property type="molecule type" value="Transcribed_RNA"/>
</dbReference>
<evidence type="ECO:0000256" key="1">
    <source>
        <dbReference type="SAM" id="SignalP"/>
    </source>
</evidence>
<accession>A0A2P2JQ78</accession>
<feature type="chain" id="PRO_5015131757" evidence="1">
    <location>
        <begin position="34"/>
        <end position="119"/>
    </location>
</feature>
<sequence>MPPTQNCAASHCTKRLCCWSIVILHFMPNWCFSEVTSWFHYFLERNGFHHFSYGSQWVLSSNLTDVWFPKTVHQGVMGFERTQHRVWSFLVGFDWYHSLYVIVLKHWDREDCCLLMNYT</sequence>
<organism evidence="2">
    <name type="scientific">Rhizophora mucronata</name>
    <name type="common">Asiatic mangrove</name>
    <dbReference type="NCBI Taxonomy" id="61149"/>
    <lineage>
        <taxon>Eukaryota</taxon>
        <taxon>Viridiplantae</taxon>
        <taxon>Streptophyta</taxon>
        <taxon>Embryophyta</taxon>
        <taxon>Tracheophyta</taxon>
        <taxon>Spermatophyta</taxon>
        <taxon>Magnoliopsida</taxon>
        <taxon>eudicotyledons</taxon>
        <taxon>Gunneridae</taxon>
        <taxon>Pentapetalae</taxon>
        <taxon>rosids</taxon>
        <taxon>fabids</taxon>
        <taxon>Malpighiales</taxon>
        <taxon>Rhizophoraceae</taxon>
        <taxon>Rhizophora</taxon>
    </lineage>
</organism>
<dbReference type="AlphaFoldDB" id="A0A2P2JQ78"/>
<keyword evidence="1" id="KW-0732">Signal</keyword>